<evidence type="ECO:0000313" key="4">
    <source>
        <dbReference type="Proteomes" id="UP000266239"/>
    </source>
</evidence>
<evidence type="ECO:0000256" key="1">
    <source>
        <dbReference type="SAM" id="MobiDB-lite"/>
    </source>
</evidence>
<dbReference type="VEuPathDB" id="FungiDB:H257_12484"/>
<keyword evidence="2" id="KW-1133">Transmembrane helix</keyword>
<feature type="transmembrane region" description="Helical" evidence="2">
    <location>
        <begin position="216"/>
        <end position="239"/>
    </location>
</feature>
<dbReference type="PROSITE" id="PS50096">
    <property type="entry name" value="IQ"/>
    <property type="match status" value="1"/>
</dbReference>
<feature type="transmembrane region" description="Helical" evidence="2">
    <location>
        <begin position="186"/>
        <end position="204"/>
    </location>
</feature>
<proteinExistence type="predicted"/>
<feature type="region of interest" description="Disordered" evidence="1">
    <location>
        <begin position="399"/>
        <end position="418"/>
    </location>
</feature>
<feature type="transmembrane region" description="Helical" evidence="2">
    <location>
        <begin position="245"/>
        <end position="265"/>
    </location>
</feature>
<comment type="caution">
    <text evidence="3">The sequence shown here is derived from an EMBL/GenBank/DDBJ whole genome shotgun (WGS) entry which is preliminary data.</text>
</comment>
<gene>
    <name evidence="3" type="ORF">DYB25_010566</name>
</gene>
<accession>A0A397AEB2</accession>
<dbReference type="EMBL" id="QUTA01008144">
    <property type="protein sequence ID" value="RHY04615.1"/>
    <property type="molecule type" value="Genomic_DNA"/>
</dbReference>
<feature type="transmembrane region" description="Helical" evidence="2">
    <location>
        <begin position="160"/>
        <end position="180"/>
    </location>
</feature>
<reference evidence="3 4" key="1">
    <citation type="submission" date="2018-08" db="EMBL/GenBank/DDBJ databases">
        <title>Aphanomyces genome sequencing and annotation.</title>
        <authorList>
            <person name="Minardi D."/>
            <person name="Oidtmann B."/>
            <person name="Van Der Giezen M."/>
            <person name="Studholme D.J."/>
        </authorList>
    </citation>
    <scope>NUCLEOTIDE SEQUENCE [LARGE SCALE GENOMIC DNA]</scope>
    <source>
        <strain evidence="3 4">Yx</strain>
    </source>
</reference>
<protein>
    <submittedName>
        <fullName evidence="3">Uncharacterized protein</fullName>
    </submittedName>
</protein>
<evidence type="ECO:0000256" key="2">
    <source>
        <dbReference type="SAM" id="Phobius"/>
    </source>
</evidence>
<feature type="region of interest" description="Disordered" evidence="1">
    <location>
        <begin position="433"/>
        <end position="462"/>
    </location>
</feature>
<feature type="compositionally biased region" description="Low complexity" evidence="1">
    <location>
        <begin position="433"/>
        <end position="442"/>
    </location>
</feature>
<organism evidence="3 4">
    <name type="scientific">Aphanomyces astaci</name>
    <name type="common">Crayfish plague agent</name>
    <dbReference type="NCBI Taxonomy" id="112090"/>
    <lineage>
        <taxon>Eukaryota</taxon>
        <taxon>Sar</taxon>
        <taxon>Stramenopiles</taxon>
        <taxon>Oomycota</taxon>
        <taxon>Saprolegniomycetes</taxon>
        <taxon>Saprolegniales</taxon>
        <taxon>Verrucalvaceae</taxon>
        <taxon>Aphanomyces</taxon>
    </lineage>
</organism>
<dbReference type="Proteomes" id="UP000266239">
    <property type="component" value="Unassembled WGS sequence"/>
</dbReference>
<name>A0A397AEB2_APHAT</name>
<evidence type="ECO:0000313" key="3">
    <source>
        <dbReference type="EMBL" id="RHY04615.1"/>
    </source>
</evidence>
<keyword evidence="2" id="KW-0472">Membrane</keyword>
<keyword evidence="2" id="KW-0812">Transmembrane</keyword>
<sequence length="601" mass="66836">MESVGTRLFTATSHFLRAKPMLTEEEVRSMLTLKEYLDRVYRYHRRRSSLSGSGRQYFNASNFRPIKLKQSGAFPVMTEPTNHVVMLLGSTGSRRSVGLVASRAEHESGLATAAIKGILCAVHPFTELSEYEVNTSVFEKLFGTTIAYYWSLYKPFATKIAWITTLWCLLYNSPLQSLFLTLTSETVCRLISMFAILWLVLYFWSQLNWRMTVTVLGYFDAWFFITQAILYAVAIMALYDWDVVVIVYNVFGILGFSAVIAYDAYPLSMRNMVKYMLFVIMACLFAGVIMMGLDSGFMDRSLRMDLFHGLVHANCQAEGNVTLTWSFNVYDFAIQRLQILTVYMIRNTYWAFNAPRYCVIIKSRVALEEMPVIGVRILPSEPTPGRRNSLIGQSFKATNLSPVTAPTPPPLTSSSSTVTPVAAGIPAAASASMTSSPLASSSGRQSAAHLQPNTGPLYDMHPIQNDTIHTYDGRHRMSVVSVPNLELLNSGASGRAQSHDDDASTSVEPTAAIQASAFTVVVSAPMAVHRPPKPTRSLKLPKLSTRKLLMESVSRSRNMTKAVLRTSTVQSSLRGYIQRIPVKKRKSSSVPSNLHALARVP</sequence>
<dbReference type="AlphaFoldDB" id="A0A397AEB2"/>
<feature type="transmembrane region" description="Helical" evidence="2">
    <location>
        <begin position="272"/>
        <end position="293"/>
    </location>
</feature>